<evidence type="ECO:0000256" key="2">
    <source>
        <dbReference type="ARBA" id="ARBA00022630"/>
    </source>
</evidence>
<name>A0A8H7W2M4_9HELO</name>
<keyword evidence="5" id="KW-0732">Signal</keyword>
<feature type="chain" id="PRO_5034604590" description="FAD-binding PCMH-type domain-containing protein" evidence="5">
    <location>
        <begin position="20"/>
        <end position="517"/>
    </location>
</feature>
<keyword evidence="2" id="KW-0285">Flavoprotein</keyword>
<reference evidence="7" key="1">
    <citation type="submission" date="2021-02" db="EMBL/GenBank/DDBJ databases">
        <title>Genome sequence Cadophora malorum strain M34.</title>
        <authorList>
            <person name="Stefanovic E."/>
            <person name="Vu D."/>
            <person name="Scully C."/>
            <person name="Dijksterhuis J."/>
            <person name="Roader J."/>
            <person name="Houbraken J."/>
        </authorList>
    </citation>
    <scope>NUCLEOTIDE SEQUENCE</scope>
    <source>
        <strain evidence="7">M34</strain>
    </source>
</reference>
<dbReference type="PROSITE" id="PS51387">
    <property type="entry name" value="FAD_PCMH"/>
    <property type="match status" value="1"/>
</dbReference>
<keyword evidence="4" id="KW-0560">Oxidoreductase</keyword>
<dbReference type="SUPFAM" id="SSF56176">
    <property type="entry name" value="FAD-binding/transporter-associated domain-like"/>
    <property type="match status" value="1"/>
</dbReference>
<dbReference type="PANTHER" id="PTHR42973">
    <property type="entry name" value="BINDING OXIDOREDUCTASE, PUTATIVE (AFU_ORTHOLOGUE AFUA_1G17690)-RELATED"/>
    <property type="match status" value="1"/>
</dbReference>
<sequence length="517" mass="55265">MSSSLLKFLLASVVTLASARGISLPRDAEVSTAAISSAGCAALSKVLSTKVFYADSPVYQYENSASEFWSNVQILAPLCVFRPESSGDVATAVSVLRKSSGSFAVRGGGHMGIAGANNIDNGVLMVMSNLTTLSLSSDKSILSMGPSHRWGEVYKFLADYDLTVPGGRLSPVGVPGLLLAGGVNFYGNQVGFSADNVIQYEVVLATGNIVYASKSSYSDLFWALKGGSSNFGIVTRFDIKTIPSKKVWAGIYSVASANVPALLAATAEYAANITDPLSHIVPATIATTRDPVDFIAAVILFYDSDTITYPDCFKQFFEIPSIGNTMAFKTIADFADETGTAVVPGINDIFAAGTIVGTTYDELLMGINLTNSIFYERLPLLYDQVPASEISIIQIDWQPIGKLWMDATTAAGGNALGLDSSKIYLAWAEVLEWIGSEYDDICLQWIKETTTVIKEATKTAGIYSSFDYMGDAASFQTEAFFAGYGAENEAKLLSISRKYDPNRLFQTLMPGGFKIGA</sequence>
<evidence type="ECO:0000313" key="8">
    <source>
        <dbReference type="Proteomes" id="UP000664132"/>
    </source>
</evidence>
<dbReference type="Pfam" id="PF01565">
    <property type="entry name" value="FAD_binding_4"/>
    <property type="match status" value="1"/>
</dbReference>
<feature type="signal peptide" evidence="5">
    <location>
        <begin position="1"/>
        <end position="19"/>
    </location>
</feature>
<keyword evidence="8" id="KW-1185">Reference proteome</keyword>
<dbReference type="OrthoDB" id="2151789at2759"/>
<dbReference type="Proteomes" id="UP000664132">
    <property type="component" value="Unassembled WGS sequence"/>
</dbReference>
<comment type="caution">
    <text evidence="7">The sequence shown here is derived from an EMBL/GenBank/DDBJ whole genome shotgun (WGS) entry which is preliminary data.</text>
</comment>
<protein>
    <recommendedName>
        <fullName evidence="6">FAD-binding PCMH-type domain-containing protein</fullName>
    </recommendedName>
</protein>
<dbReference type="EMBL" id="JAFJYH010000220">
    <property type="protein sequence ID" value="KAG4415496.1"/>
    <property type="molecule type" value="Genomic_DNA"/>
</dbReference>
<dbReference type="Gene3D" id="3.30.465.10">
    <property type="match status" value="1"/>
</dbReference>
<dbReference type="AlphaFoldDB" id="A0A8H7W2M4"/>
<comment type="similarity">
    <text evidence="1">Belongs to the oxygen-dependent FAD-linked oxidoreductase family.</text>
</comment>
<evidence type="ECO:0000256" key="3">
    <source>
        <dbReference type="ARBA" id="ARBA00022827"/>
    </source>
</evidence>
<dbReference type="InterPro" id="IPR050416">
    <property type="entry name" value="FAD-linked_Oxidoreductase"/>
</dbReference>
<keyword evidence="3" id="KW-0274">FAD</keyword>
<accession>A0A8H7W2M4</accession>
<dbReference type="InterPro" id="IPR036318">
    <property type="entry name" value="FAD-bd_PCMH-like_sf"/>
</dbReference>
<organism evidence="7 8">
    <name type="scientific">Cadophora malorum</name>
    <dbReference type="NCBI Taxonomy" id="108018"/>
    <lineage>
        <taxon>Eukaryota</taxon>
        <taxon>Fungi</taxon>
        <taxon>Dikarya</taxon>
        <taxon>Ascomycota</taxon>
        <taxon>Pezizomycotina</taxon>
        <taxon>Leotiomycetes</taxon>
        <taxon>Helotiales</taxon>
        <taxon>Ploettnerulaceae</taxon>
        <taxon>Cadophora</taxon>
    </lineage>
</organism>
<dbReference type="InterPro" id="IPR006094">
    <property type="entry name" value="Oxid_FAD_bind_N"/>
</dbReference>
<evidence type="ECO:0000256" key="5">
    <source>
        <dbReference type="SAM" id="SignalP"/>
    </source>
</evidence>
<dbReference type="GO" id="GO:0071949">
    <property type="term" value="F:FAD binding"/>
    <property type="evidence" value="ECO:0007669"/>
    <property type="project" value="InterPro"/>
</dbReference>
<evidence type="ECO:0000313" key="7">
    <source>
        <dbReference type="EMBL" id="KAG4415496.1"/>
    </source>
</evidence>
<dbReference type="InterPro" id="IPR016169">
    <property type="entry name" value="FAD-bd_PCMH_sub2"/>
</dbReference>
<dbReference type="GO" id="GO:0016491">
    <property type="term" value="F:oxidoreductase activity"/>
    <property type="evidence" value="ECO:0007669"/>
    <property type="project" value="UniProtKB-KW"/>
</dbReference>
<dbReference type="InterPro" id="IPR016166">
    <property type="entry name" value="FAD-bd_PCMH"/>
</dbReference>
<evidence type="ECO:0000259" key="6">
    <source>
        <dbReference type="PROSITE" id="PS51387"/>
    </source>
</evidence>
<evidence type="ECO:0000256" key="1">
    <source>
        <dbReference type="ARBA" id="ARBA00005466"/>
    </source>
</evidence>
<feature type="domain" description="FAD-binding PCMH-type" evidence="6">
    <location>
        <begin position="73"/>
        <end position="244"/>
    </location>
</feature>
<evidence type="ECO:0000256" key="4">
    <source>
        <dbReference type="ARBA" id="ARBA00023002"/>
    </source>
</evidence>
<gene>
    <name evidence="7" type="ORF">IFR04_011368</name>
</gene>
<proteinExistence type="inferred from homology"/>
<dbReference type="PANTHER" id="PTHR42973:SF53">
    <property type="entry name" value="FAD-BINDING PCMH-TYPE DOMAIN-CONTAINING PROTEIN-RELATED"/>
    <property type="match status" value="1"/>
</dbReference>